<name>X1M1J1_9ZZZZ</name>
<evidence type="ECO:0000313" key="3">
    <source>
        <dbReference type="EMBL" id="GAI11936.1"/>
    </source>
</evidence>
<dbReference type="AlphaFoldDB" id="X1M1J1"/>
<keyword evidence="2" id="KW-1133">Transmembrane helix</keyword>
<keyword evidence="2" id="KW-0812">Transmembrane</keyword>
<keyword evidence="1" id="KW-0175">Coiled coil</keyword>
<comment type="caution">
    <text evidence="3">The sequence shown here is derived from an EMBL/GenBank/DDBJ whole genome shotgun (WGS) entry which is preliminary data.</text>
</comment>
<proteinExistence type="predicted"/>
<feature type="coiled-coil region" evidence="1">
    <location>
        <begin position="32"/>
        <end position="84"/>
    </location>
</feature>
<dbReference type="EMBL" id="BARV01003804">
    <property type="protein sequence ID" value="GAI11936.1"/>
    <property type="molecule type" value="Genomic_DNA"/>
</dbReference>
<protein>
    <submittedName>
        <fullName evidence="3">Uncharacterized protein</fullName>
    </submittedName>
</protein>
<keyword evidence="2" id="KW-0472">Membrane</keyword>
<accession>X1M1J1</accession>
<evidence type="ECO:0000256" key="1">
    <source>
        <dbReference type="SAM" id="Coils"/>
    </source>
</evidence>
<gene>
    <name evidence="3" type="ORF">S06H3_08867</name>
</gene>
<feature type="transmembrane region" description="Helical" evidence="2">
    <location>
        <begin position="6"/>
        <end position="23"/>
    </location>
</feature>
<organism evidence="3">
    <name type="scientific">marine sediment metagenome</name>
    <dbReference type="NCBI Taxonomy" id="412755"/>
    <lineage>
        <taxon>unclassified sequences</taxon>
        <taxon>metagenomes</taxon>
        <taxon>ecological metagenomes</taxon>
    </lineage>
</organism>
<reference evidence="3" key="1">
    <citation type="journal article" date="2014" name="Front. Microbiol.">
        <title>High frequency of phylogenetically diverse reductive dehalogenase-homologous genes in deep subseafloor sedimentary metagenomes.</title>
        <authorList>
            <person name="Kawai M."/>
            <person name="Futagami T."/>
            <person name="Toyoda A."/>
            <person name="Takaki Y."/>
            <person name="Nishi S."/>
            <person name="Hori S."/>
            <person name="Arai W."/>
            <person name="Tsubouchi T."/>
            <person name="Morono Y."/>
            <person name="Uchiyama I."/>
            <person name="Ito T."/>
            <person name="Fujiyama A."/>
            <person name="Inagaki F."/>
            <person name="Takami H."/>
        </authorList>
    </citation>
    <scope>NUCLEOTIDE SEQUENCE</scope>
    <source>
        <strain evidence="3">Expedition CK06-06</strain>
    </source>
</reference>
<feature type="non-terminal residue" evidence="3">
    <location>
        <position position="85"/>
    </location>
</feature>
<sequence length="85" mass="9501">MSFKGVLIIIGIVALGVVITFGVEEIRFRSMSRALVTEVKTLREENQGLQAKNDDLSEETKTLKAELEAKTQEYEGKISQLEEEA</sequence>
<evidence type="ECO:0000256" key="2">
    <source>
        <dbReference type="SAM" id="Phobius"/>
    </source>
</evidence>